<dbReference type="EC" id="1.1.99.29" evidence="5"/>
<evidence type="ECO:0000256" key="8">
    <source>
        <dbReference type="ARBA" id="ARBA00022827"/>
    </source>
</evidence>
<dbReference type="GO" id="GO:0005576">
    <property type="term" value="C:extracellular region"/>
    <property type="evidence" value="ECO:0007669"/>
    <property type="project" value="UniProtKB-SubCell"/>
</dbReference>
<keyword evidence="6" id="KW-0964">Secreted</keyword>
<evidence type="ECO:0000256" key="1">
    <source>
        <dbReference type="ARBA" id="ARBA00001974"/>
    </source>
</evidence>
<evidence type="ECO:0000313" key="20">
    <source>
        <dbReference type="EMBL" id="KAF9522776.1"/>
    </source>
</evidence>
<evidence type="ECO:0000256" key="7">
    <source>
        <dbReference type="ARBA" id="ARBA00022630"/>
    </source>
</evidence>
<dbReference type="InterPro" id="IPR007867">
    <property type="entry name" value="GMC_OxRtase_C"/>
</dbReference>
<comment type="subunit">
    <text evidence="4">Monomer.</text>
</comment>
<dbReference type="GO" id="GO:0050660">
    <property type="term" value="F:flavin adenine dinucleotide binding"/>
    <property type="evidence" value="ECO:0007669"/>
    <property type="project" value="InterPro"/>
</dbReference>
<evidence type="ECO:0000256" key="18">
    <source>
        <dbReference type="SAM" id="SignalP"/>
    </source>
</evidence>
<dbReference type="InterPro" id="IPR027424">
    <property type="entry name" value="Glucose_Oxidase_domain_2"/>
</dbReference>
<evidence type="ECO:0000256" key="16">
    <source>
        <dbReference type="PIRSR" id="PIRSR000137-1"/>
    </source>
</evidence>
<feature type="chain" id="PRO_5040141269" description="pyranose dehydrogenase (acceptor)" evidence="18">
    <location>
        <begin position="22"/>
        <end position="680"/>
    </location>
</feature>
<feature type="signal peptide" evidence="18">
    <location>
        <begin position="1"/>
        <end position="21"/>
    </location>
</feature>
<evidence type="ECO:0000256" key="9">
    <source>
        <dbReference type="ARBA" id="ARBA00023002"/>
    </source>
</evidence>
<evidence type="ECO:0000313" key="21">
    <source>
        <dbReference type="Proteomes" id="UP000807306"/>
    </source>
</evidence>
<feature type="active site" description="Proton donor" evidence="16">
    <location>
        <position position="571"/>
    </location>
</feature>
<feature type="binding site" evidence="17">
    <location>
        <position position="125"/>
    </location>
    <ligand>
        <name>FAD</name>
        <dbReference type="ChEBI" id="CHEBI:57692"/>
    </ligand>
</feature>
<evidence type="ECO:0000256" key="6">
    <source>
        <dbReference type="ARBA" id="ARBA00022525"/>
    </source>
</evidence>
<dbReference type="Pfam" id="PF00732">
    <property type="entry name" value="GMC_oxred_N"/>
    <property type="match status" value="1"/>
</dbReference>
<comment type="catalytic activity">
    <reaction evidence="11">
        <text>pyranose + acceptor = pyranos-2-ulose + reduced acceptor.</text>
        <dbReference type="EC" id="1.1.99.29"/>
    </reaction>
</comment>
<comment type="catalytic activity">
    <reaction evidence="13">
        <text>pyranose + acceptor = pyranos-3-ulose + reduced acceptor.</text>
        <dbReference type="EC" id="1.1.99.29"/>
    </reaction>
</comment>
<comment type="catalytic activity">
    <reaction evidence="12">
        <text>pyranose + acceptor = pyranos-2,3-diulose + reduced acceptor.</text>
        <dbReference type="EC" id="1.1.99.29"/>
    </reaction>
</comment>
<dbReference type="InterPro" id="IPR036188">
    <property type="entry name" value="FAD/NAD-bd_sf"/>
</dbReference>
<feature type="domain" description="Glucose-methanol-choline oxidoreductase N-terminal" evidence="19">
    <location>
        <begin position="327"/>
        <end position="341"/>
    </location>
</feature>
<feature type="binding site" evidence="17">
    <location>
        <position position="604"/>
    </location>
    <ligand>
        <name>FAD</name>
        <dbReference type="ChEBI" id="CHEBI:57692"/>
    </ligand>
</feature>
<evidence type="ECO:0000256" key="14">
    <source>
        <dbReference type="ARBA" id="ARBA00034050"/>
    </source>
</evidence>
<keyword evidence="7" id="KW-0285">Flavoprotein</keyword>
<dbReference type="PANTHER" id="PTHR11552:SF218">
    <property type="entry name" value="GLUCOSE-METHANOL-CHOLINE OXIDOREDUCTASE N-TERMINAL DOMAIN-CONTAINING PROTEIN"/>
    <property type="match status" value="1"/>
</dbReference>
<reference evidence="20" key="1">
    <citation type="submission" date="2020-11" db="EMBL/GenBank/DDBJ databases">
        <authorList>
            <consortium name="DOE Joint Genome Institute"/>
            <person name="Ahrendt S."/>
            <person name="Riley R."/>
            <person name="Andreopoulos W."/>
            <person name="Labutti K."/>
            <person name="Pangilinan J."/>
            <person name="Ruiz-Duenas F.J."/>
            <person name="Barrasa J.M."/>
            <person name="Sanchez-Garcia M."/>
            <person name="Camarero S."/>
            <person name="Miyauchi S."/>
            <person name="Serrano A."/>
            <person name="Linde D."/>
            <person name="Babiker R."/>
            <person name="Drula E."/>
            <person name="Ayuso-Fernandez I."/>
            <person name="Pacheco R."/>
            <person name="Padilla G."/>
            <person name="Ferreira P."/>
            <person name="Barriuso J."/>
            <person name="Kellner H."/>
            <person name="Castanera R."/>
            <person name="Alfaro M."/>
            <person name="Ramirez L."/>
            <person name="Pisabarro A.G."/>
            <person name="Kuo A."/>
            <person name="Tritt A."/>
            <person name="Lipzen A."/>
            <person name="He G."/>
            <person name="Yan M."/>
            <person name="Ng V."/>
            <person name="Cullen D."/>
            <person name="Martin F."/>
            <person name="Rosso M.-N."/>
            <person name="Henrissat B."/>
            <person name="Hibbett D."/>
            <person name="Martinez A.T."/>
            <person name="Grigoriev I.V."/>
        </authorList>
    </citation>
    <scope>NUCLEOTIDE SEQUENCE</scope>
    <source>
        <strain evidence="20">CBS 506.95</strain>
    </source>
</reference>
<dbReference type="EMBL" id="MU157934">
    <property type="protein sequence ID" value="KAF9522776.1"/>
    <property type="molecule type" value="Genomic_DNA"/>
</dbReference>
<keyword evidence="8 17" id="KW-0274">FAD</keyword>
<evidence type="ECO:0000256" key="4">
    <source>
        <dbReference type="ARBA" id="ARBA00011245"/>
    </source>
</evidence>
<dbReference type="InterPro" id="IPR012132">
    <property type="entry name" value="GMC_OxRdtase"/>
</dbReference>
<dbReference type="InterPro" id="IPR000172">
    <property type="entry name" value="GMC_OxRdtase_N"/>
</dbReference>
<comment type="caution">
    <text evidence="20">The sequence shown here is derived from an EMBL/GenBank/DDBJ whole genome shotgun (WGS) entry which is preliminary data.</text>
</comment>
<comment type="catalytic activity">
    <reaction evidence="14">
        <text>a pyranoside + acceptor = a pyranosid-3-ulose + reduced acceptor.</text>
        <dbReference type="EC" id="1.1.99.29"/>
    </reaction>
</comment>
<dbReference type="AlphaFoldDB" id="A0A9P6E573"/>
<evidence type="ECO:0000256" key="15">
    <source>
        <dbReference type="ARBA" id="ARBA00034059"/>
    </source>
</evidence>
<evidence type="ECO:0000256" key="11">
    <source>
        <dbReference type="ARBA" id="ARBA00033986"/>
    </source>
</evidence>
<dbReference type="SUPFAM" id="SSF51905">
    <property type="entry name" value="FAD/NAD(P)-binding domain"/>
    <property type="match status" value="1"/>
</dbReference>
<evidence type="ECO:0000256" key="17">
    <source>
        <dbReference type="PIRSR" id="PIRSR000137-2"/>
    </source>
</evidence>
<evidence type="ECO:0000256" key="2">
    <source>
        <dbReference type="ARBA" id="ARBA00004613"/>
    </source>
</evidence>
<evidence type="ECO:0000256" key="5">
    <source>
        <dbReference type="ARBA" id="ARBA00013177"/>
    </source>
</evidence>
<dbReference type="PIRSF" id="PIRSF000137">
    <property type="entry name" value="Alcohol_oxidase"/>
    <property type="match status" value="1"/>
</dbReference>
<gene>
    <name evidence="20" type="ORF">CPB83DRAFT_800200</name>
</gene>
<dbReference type="Gene3D" id="3.50.50.60">
    <property type="entry name" value="FAD/NAD(P)-binding domain"/>
    <property type="match status" value="1"/>
</dbReference>
<organism evidence="20 21">
    <name type="scientific">Crepidotus variabilis</name>
    <dbReference type="NCBI Taxonomy" id="179855"/>
    <lineage>
        <taxon>Eukaryota</taxon>
        <taxon>Fungi</taxon>
        <taxon>Dikarya</taxon>
        <taxon>Basidiomycota</taxon>
        <taxon>Agaricomycotina</taxon>
        <taxon>Agaricomycetes</taxon>
        <taxon>Agaricomycetidae</taxon>
        <taxon>Agaricales</taxon>
        <taxon>Agaricineae</taxon>
        <taxon>Crepidotaceae</taxon>
        <taxon>Crepidotus</taxon>
    </lineage>
</organism>
<dbReference type="Pfam" id="PF05199">
    <property type="entry name" value="GMC_oxred_C"/>
    <property type="match status" value="1"/>
</dbReference>
<dbReference type="SUPFAM" id="SSF54373">
    <property type="entry name" value="FAD-linked reductases, C-terminal domain"/>
    <property type="match status" value="1"/>
</dbReference>
<dbReference type="PROSITE" id="PS00624">
    <property type="entry name" value="GMC_OXRED_2"/>
    <property type="match status" value="1"/>
</dbReference>
<accession>A0A9P6E573</accession>
<keyword evidence="21" id="KW-1185">Reference proteome</keyword>
<keyword evidence="9" id="KW-0560">Oxidoreductase</keyword>
<comment type="similarity">
    <text evidence="3">Belongs to the GMC oxidoreductase family.</text>
</comment>
<proteinExistence type="inferred from homology"/>
<dbReference type="OrthoDB" id="269227at2759"/>
<feature type="binding site" evidence="17">
    <location>
        <position position="283"/>
    </location>
    <ligand>
        <name>FAD</name>
        <dbReference type="ChEBI" id="CHEBI:57692"/>
    </ligand>
</feature>
<comment type="cofactor">
    <cofactor evidence="1 17">
        <name>FAD</name>
        <dbReference type="ChEBI" id="CHEBI:57692"/>
    </cofactor>
</comment>
<dbReference type="Proteomes" id="UP000807306">
    <property type="component" value="Unassembled WGS sequence"/>
</dbReference>
<evidence type="ECO:0000256" key="13">
    <source>
        <dbReference type="ARBA" id="ARBA00034029"/>
    </source>
</evidence>
<evidence type="ECO:0000256" key="10">
    <source>
        <dbReference type="ARBA" id="ARBA00024699"/>
    </source>
</evidence>
<dbReference type="PANTHER" id="PTHR11552">
    <property type="entry name" value="GLUCOSE-METHANOL-CHOLINE GMC OXIDOREDUCTASE"/>
    <property type="match status" value="1"/>
</dbReference>
<feature type="active site" description="Proton acceptor" evidence="16">
    <location>
        <position position="614"/>
    </location>
</feature>
<comment type="function">
    <text evidence="10">Catalyzes the single-oxidation or sequential double oxidation reaction of carbohydrates primarily at carbon-2 and/or carbon-3 with the concomitant reduction of the flavin. The enzyme exhibits a broad sugar substrate specificity, oxidizing different aldopyranoses to the corresponding C-1, C-2, C-3 or C-1,2, C-2,3 and C-3,4 (di)dehydro sugars with substrate-specific regioselectivity. Accepts only a narrow range of electron acceptors such as substituted benzoquinones and complexed metal ions and reacts extremely slowly with O(2) as acceptor. May play a role in the natural recycling of plant matter by oxidizing all major monosaccharides in lignocellulose and by reducing quinone compounds or reactive radical species generated during lignin depolymerization.</text>
</comment>
<keyword evidence="18" id="KW-0732">Signal</keyword>
<evidence type="ECO:0000256" key="12">
    <source>
        <dbReference type="ARBA" id="ARBA00034010"/>
    </source>
</evidence>
<dbReference type="Gene3D" id="3.30.560.10">
    <property type="entry name" value="Glucose Oxidase, domain 3"/>
    <property type="match status" value="1"/>
</dbReference>
<name>A0A9P6E573_9AGAR</name>
<comment type="subcellular location">
    <subcellularLocation>
        <location evidence="2">Secreted</location>
    </subcellularLocation>
</comment>
<evidence type="ECO:0000259" key="19">
    <source>
        <dbReference type="PROSITE" id="PS00624"/>
    </source>
</evidence>
<protein>
    <recommendedName>
        <fullName evidence="5">pyranose dehydrogenase (acceptor)</fullName>
        <ecNumber evidence="5">1.1.99.29</ecNumber>
    </recommendedName>
</protein>
<sequence length="680" mass="72907">MARLLHIVGFALSVIASQSLARADHSNFAERDYIPDNQVRSAYDYVIVGGGLAGLVLASRLSEDSNTSVLVLEAGKSGDDVKDRINTPSGAYYQSIAGTEYDWNFRTVPQTNLGNRTISELRGKVLGGSTAMNAMYLVRPSKVEVDAWASLLAGDGGDPTTASRWGWDNLYNYMKKAEQFTPPTSNLAKVVNVTYDASFYGASGPMKVTYPAVMMDIAANWTSSCAAAGMPELKNPNGGVTLGSFITPSSINPSNWTRSYSRSAYIDFLPPRSNLHILSEATVLRFRLNDTKDKTGKLSANGVEYAKNSKSTSKIINVNREVILAAGALSTPKILMHSGVGPKDTLSGAGIGVKMELPGVGQRLQDHMTAPVVWSTPLETAGNIHASNSDFSKSREFNSFINDAVSFGNMSLLLNGGESTFQKQLLNLTDAAVNKLVPSSSAEVKAGYKKIYNLMATTFFDKAPQVELLMSLITPDVVAIQAAIQHPYSIGRVYVNSSNPWDAALIDPNFHSHWADRVLMRQGLRLVRQVGAAYGASLGQELVPGLATQSDADLESHLLYDPVNGAGSQFHPTGTAACLPQALGGVVDADLKVYGLANVRVVDGSIFPFEFAAHLASAGYGVAELASDLIKSKTYSTVSGSEQGTVPHDKTSGAIHLIPMLLPWLSLTYILSITVHFLHI</sequence>
<dbReference type="GO" id="GO:0033718">
    <property type="term" value="F:pyranose dehydrogenase (acceptor) activity"/>
    <property type="evidence" value="ECO:0007669"/>
    <property type="project" value="UniProtKB-EC"/>
</dbReference>
<dbReference type="Gene3D" id="4.10.450.10">
    <property type="entry name" value="Glucose Oxidase, domain 2"/>
    <property type="match status" value="1"/>
</dbReference>
<comment type="catalytic activity">
    <reaction evidence="15">
        <text>a pyranoside + acceptor = a pyranosid-3,4-diulose + reduced acceptor.</text>
        <dbReference type="EC" id="1.1.99.29"/>
    </reaction>
</comment>
<evidence type="ECO:0000256" key="3">
    <source>
        <dbReference type="ARBA" id="ARBA00010790"/>
    </source>
</evidence>